<gene>
    <name evidence="1" type="ORF">IAB77_08845</name>
</gene>
<protein>
    <submittedName>
        <fullName evidence="1">Uncharacterized protein</fullName>
    </submittedName>
</protein>
<sequence length="120" mass="13420">MDSSEKIIAFADKTVFSIKGLEVKGLNTEQLEDILTKKLGTLVRVIGVTSSRIEMDVYGIAPEQIKRDENDVIKAVACAEGITLTDLSQIESSERIVEVNFDEIDTEQAPYCARERWSRP</sequence>
<evidence type="ECO:0000313" key="1">
    <source>
        <dbReference type="EMBL" id="HIQ79348.1"/>
    </source>
</evidence>
<organism evidence="1 2">
    <name type="scientific">Candidatus Scatomorpha intestinavium</name>
    <dbReference type="NCBI Taxonomy" id="2840922"/>
    <lineage>
        <taxon>Bacteria</taxon>
        <taxon>Bacillati</taxon>
        <taxon>Bacillota</taxon>
        <taxon>Clostridia</taxon>
        <taxon>Eubacteriales</taxon>
        <taxon>Candidatus Scatomorpha</taxon>
    </lineage>
</organism>
<dbReference type="AlphaFoldDB" id="A0A9D0ZF82"/>
<evidence type="ECO:0000313" key="2">
    <source>
        <dbReference type="Proteomes" id="UP000824262"/>
    </source>
</evidence>
<comment type="caution">
    <text evidence="1">The sequence shown here is derived from an EMBL/GenBank/DDBJ whole genome shotgun (WGS) entry which is preliminary data.</text>
</comment>
<reference evidence="1" key="2">
    <citation type="journal article" date="2021" name="PeerJ">
        <title>Extensive microbial diversity within the chicken gut microbiome revealed by metagenomics and culture.</title>
        <authorList>
            <person name="Gilroy R."/>
            <person name="Ravi A."/>
            <person name="Getino M."/>
            <person name="Pursley I."/>
            <person name="Horton D.L."/>
            <person name="Alikhan N.F."/>
            <person name="Baker D."/>
            <person name="Gharbi K."/>
            <person name="Hall N."/>
            <person name="Watson M."/>
            <person name="Adriaenssens E.M."/>
            <person name="Foster-Nyarko E."/>
            <person name="Jarju S."/>
            <person name="Secka A."/>
            <person name="Antonio M."/>
            <person name="Oren A."/>
            <person name="Chaudhuri R.R."/>
            <person name="La Ragione R."/>
            <person name="Hildebrand F."/>
            <person name="Pallen M.J."/>
        </authorList>
    </citation>
    <scope>NUCLEOTIDE SEQUENCE</scope>
    <source>
        <strain evidence="1">ChiBcolR7-354</strain>
    </source>
</reference>
<dbReference type="Proteomes" id="UP000824262">
    <property type="component" value="Unassembled WGS sequence"/>
</dbReference>
<reference evidence="1" key="1">
    <citation type="submission" date="2020-10" db="EMBL/GenBank/DDBJ databases">
        <authorList>
            <person name="Gilroy R."/>
        </authorList>
    </citation>
    <scope>NUCLEOTIDE SEQUENCE</scope>
    <source>
        <strain evidence="1">ChiBcolR7-354</strain>
    </source>
</reference>
<proteinExistence type="predicted"/>
<accession>A0A9D0ZF82</accession>
<name>A0A9D0ZF82_9FIRM</name>
<dbReference type="EMBL" id="DVGA01000098">
    <property type="protein sequence ID" value="HIQ79348.1"/>
    <property type="molecule type" value="Genomic_DNA"/>
</dbReference>